<keyword evidence="2" id="KW-1185">Reference proteome</keyword>
<sequence>MDVNLEARCAALSWAHANSITTRYSEGKYHFRRTMNNKLDALYFPLLKLDEFAIEASDRGFEPDMIERNHGVKTYITRFAISEELFAVKRDGTIDQVPETWEWYCDLGKIYVIVGEQPDETNQWQINTDLGRSLFWSSKTNVFVLEDCGEDICDVGLYERIIDDEVKLGDCLRSCHGWRKNFRFEVRVCRVVRM</sequence>
<dbReference type="Proteomes" id="UP000813427">
    <property type="component" value="Unassembled WGS sequence"/>
</dbReference>
<comment type="caution">
    <text evidence="1">The sequence shown here is derived from an EMBL/GenBank/DDBJ whole genome shotgun (WGS) entry which is preliminary data.</text>
</comment>
<protein>
    <submittedName>
        <fullName evidence="1">Uncharacterized protein</fullName>
    </submittedName>
</protein>
<proteinExistence type="predicted"/>
<accession>A0A8K0WB40</accession>
<dbReference type="AlphaFoldDB" id="A0A8K0WB40"/>
<name>A0A8K0WB40_9HYPO</name>
<reference evidence="1" key="1">
    <citation type="journal article" date="2021" name="Nat. Commun.">
        <title>Genetic determinants of endophytism in the Arabidopsis root mycobiome.</title>
        <authorList>
            <person name="Mesny F."/>
            <person name="Miyauchi S."/>
            <person name="Thiergart T."/>
            <person name="Pickel B."/>
            <person name="Atanasova L."/>
            <person name="Karlsson M."/>
            <person name="Huettel B."/>
            <person name="Barry K.W."/>
            <person name="Haridas S."/>
            <person name="Chen C."/>
            <person name="Bauer D."/>
            <person name="Andreopoulos W."/>
            <person name="Pangilinan J."/>
            <person name="LaButti K."/>
            <person name="Riley R."/>
            <person name="Lipzen A."/>
            <person name="Clum A."/>
            <person name="Drula E."/>
            <person name="Henrissat B."/>
            <person name="Kohler A."/>
            <person name="Grigoriev I.V."/>
            <person name="Martin F.M."/>
            <person name="Hacquard S."/>
        </authorList>
    </citation>
    <scope>NUCLEOTIDE SEQUENCE</scope>
    <source>
        <strain evidence="1">MPI-SDFR-AT-0068</strain>
    </source>
</reference>
<evidence type="ECO:0000313" key="2">
    <source>
        <dbReference type="Proteomes" id="UP000813427"/>
    </source>
</evidence>
<dbReference type="EMBL" id="JAGPXF010000005">
    <property type="protein sequence ID" value="KAH7242821.1"/>
    <property type="molecule type" value="Genomic_DNA"/>
</dbReference>
<dbReference type="OrthoDB" id="3546385at2759"/>
<organism evidence="1 2">
    <name type="scientific">Fusarium tricinctum</name>
    <dbReference type="NCBI Taxonomy" id="61284"/>
    <lineage>
        <taxon>Eukaryota</taxon>
        <taxon>Fungi</taxon>
        <taxon>Dikarya</taxon>
        <taxon>Ascomycota</taxon>
        <taxon>Pezizomycotina</taxon>
        <taxon>Sordariomycetes</taxon>
        <taxon>Hypocreomycetidae</taxon>
        <taxon>Hypocreales</taxon>
        <taxon>Nectriaceae</taxon>
        <taxon>Fusarium</taxon>
        <taxon>Fusarium tricinctum species complex</taxon>
    </lineage>
</organism>
<evidence type="ECO:0000313" key="1">
    <source>
        <dbReference type="EMBL" id="KAH7242821.1"/>
    </source>
</evidence>
<gene>
    <name evidence="1" type="ORF">BKA59DRAFT_481314</name>
</gene>